<dbReference type="Proteomes" id="UP000297025">
    <property type="component" value="Chromosome"/>
</dbReference>
<accession>A0A4P7U8W4</accession>
<reference evidence="1" key="2">
    <citation type="journal article" date="2014" name="Int. J. Syst. Evol. Microbiol.">
        <title>Complete genome of a new Firmicutes species belonging to the dominant human colonic microbiota ('Ruminococcus bicirculans') reveals two chromosomes and a selective capacity to utilize plant glucans.</title>
        <authorList>
            <consortium name="NISC Comparative Sequencing Program"/>
            <person name="Wegmann U."/>
            <person name="Louis P."/>
            <person name="Goesmann A."/>
            <person name="Henrissat B."/>
            <person name="Duncan S.H."/>
            <person name="Flint H.J."/>
        </authorList>
    </citation>
    <scope>NUCLEOTIDE SEQUENCE</scope>
    <source>
        <strain evidence="1">CCM 7403</strain>
    </source>
</reference>
<dbReference type="Pfam" id="PF10604">
    <property type="entry name" value="Polyketide_cyc2"/>
    <property type="match status" value="1"/>
</dbReference>
<dbReference type="Proteomes" id="UP000630594">
    <property type="component" value="Unassembled WGS sequence"/>
</dbReference>
<evidence type="ECO:0000313" key="3">
    <source>
        <dbReference type="Proteomes" id="UP000297025"/>
    </source>
</evidence>
<reference evidence="1" key="5">
    <citation type="submission" date="2024-05" db="EMBL/GenBank/DDBJ databases">
        <authorList>
            <person name="Sun Q."/>
            <person name="Sedlacek I."/>
        </authorList>
    </citation>
    <scope>NUCLEOTIDE SEQUENCE</scope>
    <source>
        <strain evidence="1">CCM 7403</strain>
    </source>
</reference>
<dbReference type="EMBL" id="CP038462">
    <property type="protein sequence ID" value="QCC76542.1"/>
    <property type="molecule type" value="Genomic_DNA"/>
</dbReference>
<reference evidence="2" key="4">
    <citation type="submission" date="2019-03" db="EMBL/GenBank/DDBJ databases">
        <authorList>
            <person name="Huang Y."/>
        </authorList>
    </citation>
    <scope>NUCLEOTIDE SEQUENCE</scope>
    <source>
        <strain evidence="2">JCM 16608</strain>
    </source>
</reference>
<evidence type="ECO:0000313" key="1">
    <source>
        <dbReference type="EMBL" id="GGD05543.1"/>
    </source>
</evidence>
<dbReference type="EMBL" id="BMCK01000001">
    <property type="protein sequence ID" value="GGD05543.1"/>
    <property type="molecule type" value="Genomic_DNA"/>
</dbReference>
<keyword evidence="4" id="KW-1185">Reference proteome</keyword>
<dbReference type="OrthoDB" id="7838135at2"/>
<dbReference type="Gene3D" id="3.30.530.20">
    <property type="match status" value="1"/>
</dbReference>
<gene>
    <name evidence="2" type="ORF">E2C04_03715</name>
    <name evidence="1" type="ORF">GCM10007231_00410</name>
</gene>
<organism evidence="2 3">
    <name type="scientific">Nocardioides daphniae</name>
    <dbReference type="NCBI Taxonomy" id="402297"/>
    <lineage>
        <taxon>Bacteria</taxon>
        <taxon>Bacillati</taxon>
        <taxon>Actinomycetota</taxon>
        <taxon>Actinomycetes</taxon>
        <taxon>Propionibacteriales</taxon>
        <taxon>Nocardioidaceae</taxon>
        <taxon>Nocardioides</taxon>
    </lineage>
</organism>
<evidence type="ECO:0000313" key="2">
    <source>
        <dbReference type="EMBL" id="QCC76542.1"/>
    </source>
</evidence>
<name>A0A4P7U8W4_9ACTN</name>
<reference evidence="2 3" key="1">
    <citation type="journal article" date="2008" name="Int. J. Syst. Evol. Microbiol.">
        <title>Nocardioides daphniae sp. nov., isolated from Daphnia cucullata (Crustacea: Cladocera).</title>
        <authorList>
            <person name="Toth E.M."/>
            <person name="Keki Z."/>
            <person name="Homonnay Z.G."/>
            <person name="Borsodi A.K."/>
            <person name="Marialigeti K."/>
            <person name="Schumann P."/>
        </authorList>
    </citation>
    <scope>NUCLEOTIDE SEQUENCE [LARGE SCALE GENOMIC DNA]</scope>
    <source>
        <strain evidence="2 3">JCM 16608</strain>
    </source>
</reference>
<dbReference type="KEGG" id="ndp:E2C04_03715"/>
<dbReference type="AlphaFoldDB" id="A0A4P7U8W4"/>
<proteinExistence type="predicted"/>
<dbReference type="SUPFAM" id="SSF55961">
    <property type="entry name" value="Bet v1-like"/>
    <property type="match status" value="1"/>
</dbReference>
<dbReference type="RefSeq" id="WP_135831591.1">
    <property type="nucleotide sequence ID" value="NZ_BMCK01000001.1"/>
</dbReference>
<dbReference type="InterPro" id="IPR019587">
    <property type="entry name" value="Polyketide_cyclase/dehydratase"/>
</dbReference>
<protein>
    <submittedName>
        <fullName evidence="2">SRPBCC family protein</fullName>
    </submittedName>
</protein>
<evidence type="ECO:0000313" key="4">
    <source>
        <dbReference type="Proteomes" id="UP000630594"/>
    </source>
</evidence>
<reference evidence="4" key="3">
    <citation type="journal article" date="2019" name="Int. J. Syst. Evol. Microbiol.">
        <title>The Global Catalogue of Microorganisms (GCM) 10K type strain sequencing project: providing services to taxonomists for standard genome sequencing and annotation.</title>
        <authorList>
            <consortium name="The Broad Institute Genomics Platform"/>
            <consortium name="The Broad Institute Genome Sequencing Center for Infectious Disease"/>
            <person name="Wu L."/>
            <person name="Ma J."/>
        </authorList>
    </citation>
    <scope>NUCLEOTIDE SEQUENCE [LARGE SCALE GENOMIC DNA]</scope>
    <source>
        <strain evidence="4">CCM 7403</strain>
    </source>
</reference>
<dbReference type="InterPro" id="IPR023393">
    <property type="entry name" value="START-like_dom_sf"/>
</dbReference>
<sequence length="143" mass="15526">MAGGAVDFAVPAEAAYDFLVDPTQRPRWQSSLRAVELRDGWEPGDPVEAGLRWVDVTWPGLRPRMTLTRAERPGLWAESGEWGAFSADLTLTFTPRAAGCRVLADFEVRAAGRWSPLGRVATVAGVRPVLADLRRAARILGAA</sequence>